<dbReference type="PANTHER" id="PTHR30024">
    <property type="entry name" value="ALIPHATIC SULFONATES-BINDING PROTEIN-RELATED"/>
    <property type="match status" value="1"/>
</dbReference>
<keyword evidence="7" id="KW-1185">Reference proteome</keyword>
<keyword evidence="3 4" id="KW-0732">Signal</keyword>
<evidence type="ECO:0000259" key="5">
    <source>
        <dbReference type="Pfam" id="PF09084"/>
    </source>
</evidence>
<evidence type="ECO:0000313" key="7">
    <source>
        <dbReference type="Proteomes" id="UP001595965"/>
    </source>
</evidence>
<comment type="subcellular location">
    <subcellularLocation>
        <location evidence="1">Periplasm</location>
    </subcellularLocation>
</comment>
<dbReference type="Proteomes" id="UP001595965">
    <property type="component" value="Unassembled WGS sequence"/>
</dbReference>
<evidence type="ECO:0000256" key="2">
    <source>
        <dbReference type="ARBA" id="ARBA00010742"/>
    </source>
</evidence>
<dbReference type="Gene3D" id="3.40.190.10">
    <property type="entry name" value="Periplasmic binding protein-like II"/>
    <property type="match status" value="2"/>
</dbReference>
<dbReference type="RefSeq" id="WP_344229974.1">
    <property type="nucleotide sequence ID" value="NZ_BAAALH010000002.1"/>
</dbReference>
<dbReference type="InterPro" id="IPR015168">
    <property type="entry name" value="SsuA/THI5"/>
</dbReference>
<name>A0ABV8XU53_9MICC</name>
<sequence>MGLPLRSERRSTVLWTSSAAAVLALSLAACGGGSPSGDTAPTGAADDAGASGEVQTVTVGVMPLVDLAPLHLGIDQGIFEKHGLELELETAQGGAAIIPAVTSGQADFGFSNPTSLLIAASKGLDIKVIAAGGSSTGDEATDYGATVVLPNSDFESAADLEGHTVAVNTLNNISDSTVKEAVRQSGGNPSAVEFVEMPFPNMVAAVEQGTVDAAFLVEPFLTMGLAEAMKPVFWNWMEVSPDLMASAYFTTGALAEEDPELVAAFQAAIAESADYAESHPEETRSILDTYTSIPPETAAELRLPRWVDDINDDSLERLIEISTEDGLLDGGLSVEDVVLPDAR</sequence>
<evidence type="ECO:0000313" key="6">
    <source>
        <dbReference type="EMBL" id="MFC4428496.1"/>
    </source>
</evidence>
<accession>A0ABV8XU53</accession>
<evidence type="ECO:0000256" key="4">
    <source>
        <dbReference type="SAM" id="SignalP"/>
    </source>
</evidence>
<feature type="signal peptide" evidence="4">
    <location>
        <begin position="1"/>
        <end position="31"/>
    </location>
</feature>
<organism evidence="6 7">
    <name type="scientific">Citricoccus alkalitolerans</name>
    <dbReference type="NCBI Taxonomy" id="246603"/>
    <lineage>
        <taxon>Bacteria</taxon>
        <taxon>Bacillati</taxon>
        <taxon>Actinomycetota</taxon>
        <taxon>Actinomycetes</taxon>
        <taxon>Micrococcales</taxon>
        <taxon>Micrococcaceae</taxon>
        <taxon>Citricoccus</taxon>
    </lineage>
</organism>
<proteinExistence type="inferred from homology"/>
<dbReference type="PANTHER" id="PTHR30024:SF47">
    <property type="entry name" value="TAURINE-BINDING PERIPLASMIC PROTEIN"/>
    <property type="match status" value="1"/>
</dbReference>
<dbReference type="EMBL" id="JBHSEN010000001">
    <property type="protein sequence ID" value="MFC4428496.1"/>
    <property type="molecule type" value="Genomic_DNA"/>
</dbReference>
<feature type="domain" description="SsuA/THI5-like" evidence="5">
    <location>
        <begin position="67"/>
        <end position="282"/>
    </location>
</feature>
<comment type="caution">
    <text evidence="6">The sequence shown here is derived from an EMBL/GenBank/DDBJ whole genome shotgun (WGS) entry which is preliminary data.</text>
</comment>
<evidence type="ECO:0000256" key="1">
    <source>
        <dbReference type="ARBA" id="ARBA00004418"/>
    </source>
</evidence>
<protein>
    <submittedName>
        <fullName evidence="6">ABC transporter substrate-binding protein</fullName>
    </submittedName>
</protein>
<evidence type="ECO:0000256" key="3">
    <source>
        <dbReference type="ARBA" id="ARBA00022729"/>
    </source>
</evidence>
<comment type="similarity">
    <text evidence="2">Belongs to the bacterial solute-binding protein SsuA/TauA family.</text>
</comment>
<dbReference type="SUPFAM" id="SSF53850">
    <property type="entry name" value="Periplasmic binding protein-like II"/>
    <property type="match status" value="1"/>
</dbReference>
<feature type="chain" id="PRO_5047185389" evidence="4">
    <location>
        <begin position="32"/>
        <end position="343"/>
    </location>
</feature>
<gene>
    <name evidence="6" type="ORF">ACFO0K_02240</name>
</gene>
<reference evidence="7" key="1">
    <citation type="journal article" date="2019" name="Int. J. Syst. Evol. Microbiol.">
        <title>The Global Catalogue of Microorganisms (GCM) 10K type strain sequencing project: providing services to taxonomists for standard genome sequencing and annotation.</title>
        <authorList>
            <consortium name="The Broad Institute Genomics Platform"/>
            <consortium name="The Broad Institute Genome Sequencing Center for Infectious Disease"/>
            <person name="Wu L."/>
            <person name="Ma J."/>
        </authorList>
    </citation>
    <scope>NUCLEOTIDE SEQUENCE [LARGE SCALE GENOMIC DNA]</scope>
    <source>
        <strain evidence="7">CGMCC 1.12125</strain>
    </source>
</reference>
<dbReference type="PROSITE" id="PS51257">
    <property type="entry name" value="PROKAR_LIPOPROTEIN"/>
    <property type="match status" value="1"/>
</dbReference>
<dbReference type="Pfam" id="PF09084">
    <property type="entry name" value="NMT1"/>
    <property type="match status" value="1"/>
</dbReference>